<organism evidence="1 2">
    <name type="scientific">Roseovarius tolerans</name>
    <dbReference type="NCBI Taxonomy" id="74031"/>
    <lineage>
        <taxon>Bacteria</taxon>
        <taxon>Pseudomonadati</taxon>
        <taxon>Pseudomonadota</taxon>
        <taxon>Alphaproteobacteria</taxon>
        <taxon>Rhodobacterales</taxon>
        <taxon>Roseobacteraceae</taxon>
        <taxon>Roseovarius</taxon>
    </lineage>
</organism>
<dbReference type="EMBL" id="FOBO01000022">
    <property type="protein sequence ID" value="SEN61707.1"/>
    <property type="molecule type" value="Genomic_DNA"/>
</dbReference>
<gene>
    <name evidence="1" type="ORF">SAMN04488077_1226</name>
</gene>
<evidence type="ECO:0000313" key="1">
    <source>
        <dbReference type="EMBL" id="SEN61707.1"/>
    </source>
</evidence>
<proteinExistence type="predicted"/>
<dbReference type="Proteomes" id="UP000182160">
    <property type="component" value="Unassembled WGS sequence"/>
</dbReference>
<dbReference type="AlphaFoldDB" id="A0A1H8I043"/>
<accession>A0A1H8I043</accession>
<protein>
    <submittedName>
        <fullName evidence="1">Uncharacterized protein</fullName>
    </submittedName>
</protein>
<dbReference type="RefSeq" id="WP_139194598.1">
    <property type="nucleotide sequence ID" value="NZ_FOBO01000022.1"/>
</dbReference>
<evidence type="ECO:0000313" key="2">
    <source>
        <dbReference type="Proteomes" id="UP000182160"/>
    </source>
</evidence>
<reference evidence="1 2" key="1">
    <citation type="submission" date="2016-10" db="EMBL/GenBank/DDBJ databases">
        <authorList>
            <person name="de Groot N.N."/>
        </authorList>
    </citation>
    <scope>NUCLEOTIDE SEQUENCE [LARGE SCALE GENOMIC DNA]</scope>
    <source>
        <strain evidence="1 2">DSM 11457</strain>
    </source>
</reference>
<sequence>MNQDLDSFRMVISDDAKRGGDMHTRWLERSQQIIDTMAARNVTVSKEDVALSNSARIYALTGAESGDAIVELTQCLPQVQHQQELREVRDALSREDHPQHDALQAKLDGMSQHQKMAYARTLPPAEAAPQREYNASERAELIRQNARLPYKMKIDHARKHGLL</sequence>
<name>A0A1H8I043_9RHOB</name>